<protein>
    <submittedName>
        <fullName evidence="1">Uncharacterized protein</fullName>
    </submittedName>
</protein>
<name>A0A2P5AYM0_PARAD</name>
<dbReference type="EMBL" id="JXTB01000411">
    <property type="protein sequence ID" value="PON41640.1"/>
    <property type="molecule type" value="Genomic_DNA"/>
</dbReference>
<comment type="caution">
    <text evidence="1">The sequence shown here is derived from an EMBL/GenBank/DDBJ whole genome shotgun (WGS) entry which is preliminary data.</text>
</comment>
<gene>
    <name evidence="1" type="ORF">PanWU01x14_288140</name>
</gene>
<dbReference type="Proteomes" id="UP000237105">
    <property type="component" value="Unassembled WGS sequence"/>
</dbReference>
<organism evidence="1 2">
    <name type="scientific">Parasponia andersonii</name>
    <name type="common">Sponia andersonii</name>
    <dbReference type="NCBI Taxonomy" id="3476"/>
    <lineage>
        <taxon>Eukaryota</taxon>
        <taxon>Viridiplantae</taxon>
        <taxon>Streptophyta</taxon>
        <taxon>Embryophyta</taxon>
        <taxon>Tracheophyta</taxon>
        <taxon>Spermatophyta</taxon>
        <taxon>Magnoliopsida</taxon>
        <taxon>eudicotyledons</taxon>
        <taxon>Gunneridae</taxon>
        <taxon>Pentapetalae</taxon>
        <taxon>rosids</taxon>
        <taxon>fabids</taxon>
        <taxon>Rosales</taxon>
        <taxon>Cannabaceae</taxon>
        <taxon>Parasponia</taxon>
    </lineage>
</organism>
<dbReference type="OrthoDB" id="10303630at2759"/>
<dbReference type="AlphaFoldDB" id="A0A2P5AYM0"/>
<sequence length="228" mass="24122">MEEAVEKQSQSIGDVSVDIEALLHNRMERALNQAVRLGLAGRPSRDRPVQKFLPVRNPIDQSCRLHVPDWLDLRSSPTSAAALGVEPALMKLPGEEAVQPLVEVQGERPYEGGVVPGARIGIVSKIREVENLGAIFHGAKDLSGEVRVAVLKNSENEHERFEGDDPITGLADPLCDRLGAGGGVELAIGGDHDLEDVGQVAVVEGDFVMGGGFEDGNLEVDGAAAIGA</sequence>
<evidence type="ECO:0000313" key="2">
    <source>
        <dbReference type="Proteomes" id="UP000237105"/>
    </source>
</evidence>
<accession>A0A2P5AYM0</accession>
<proteinExistence type="predicted"/>
<reference evidence="2" key="1">
    <citation type="submission" date="2016-06" db="EMBL/GenBank/DDBJ databases">
        <title>Parallel loss of symbiosis genes in relatives of nitrogen-fixing non-legume Parasponia.</title>
        <authorList>
            <person name="Van Velzen R."/>
            <person name="Holmer R."/>
            <person name="Bu F."/>
            <person name="Rutten L."/>
            <person name="Van Zeijl A."/>
            <person name="Liu W."/>
            <person name="Santuari L."/>
            <person name="Cao Q."/>
            <person name="Sharma T."/>
            <person name="Shen D."/>
            <person name="Roswanjaya Y."/>
            <person name="Wardhani T."/>
            <person name="Kalhor M.S."/>
            <person name="Jansen J."/>
            <person name="Van den Hoogen J."/>
            <person name="Gungor B."/>
            <person name="Hartog M."/>
            <person name="Hontelez J."/>
            <person name="Verver J."/>
            <person name="Yang W.-C."/>
            <person name="Schijlen E."/>
            <person name="Repin R."/>
            <person name="Schilthuizen M."/>
            <person name="Schranz E."/>
            <person name="Heidstra R."/>
            <person name="Miyata K."/>
            <person name="Fedorova E."/>
            <person name="Kohlen W."/>
            <person name="Bisseling T."/>
            <person name="Smit S."/>
            <person name="Geurts R."/>
        </authorList>
    </citation>
    <scope>NUCLEOTIDE SEQUENCE [LARGE SCALE GENOMIC DNA]</scope>
    <source>
        <strain evidence="2">cv. WU1-14</strain>
    </source>
</reference>
<keyword evidence="2" id="KW-1185">Reference proteome</keyword>
<evidence type="ECO:0000313" key="1">
    <source>
        <dbReference type="EMBL" id="PON41640.1"/>
    </source>
</evidence>